<feature type="region of interest" description="Disordered" evidence="1">
    <location>
        <begin position="63"/>
        <end position="128"/>
    </location>
</feature>
<organism evidence="2 3">
    <name type="scientific">Trametes coccinea (strain BRFM310)</name>
    <name type="common">Pycnoporus coccineus</name>
    <dbReference type="NCBI Taxonomy" id="1353009"/>
    <lineage>
        <taxon>Eukaryota</taxon>
        <taxon>Fungi</taxon>
        <taxon>Dikarya</taxon>
        <taxon>Basidiomycota</taxon>
        <taxon>Agaricomycotina</taxon>
        <taxon>Agaricomycetes</taxon>
        <taxon>Polyporales</taxon>
        <taxon>Polyporaceae</taxon>
        <taxon>Trametes</taxon>
    </lineage>
</organism>
<dbReference type="Proteomes" id="UP000193067">
    <property type="component" value="Unassembled WGS sequence"/>
</dbReference>
<protein>
    <submittedName>
        <fullName evidence="2">Uncharacterized protein</fullName>
    </submittedName>
</protein>
<accession>A0A1Y2IQZ3</accession>
<sequence>MRCPICRALSHSRLAFRCPSLLPRHRSLLAYPSFLHSFTLQCILTVLTVLTLQIPRGRLLPFPTAHPHSDREPKRTNAATSPPARSFPPLTRVQYGRMTDIGAPAKARRRRRKAPTPSSPPASTPPSPHFPHFCPHAAGCTSGYRAHSLRWQYPSVDVPDLLLLGRLSRNPSSRPSSRLCFLGIINVSLWVPGLPHAPLRTLCPAHNSRSLGRSLRKSHSKPQTRLCSTLAGVCCQCEGDRCPCGPARSETCCCASNVHTSASVVVAFPAAHDL</sequence>
<gene>
    <name evidence="2" type="ORF">PYCCODRAFT_294755</name>
</gene>
<evidence type="ECO:0000313" key="3">
    <source>
        <dbReference type="Proteomes" id="UP000193067"/>
    </source>
</evidence>
<feature type="compositionally biased region" description="Pro residues" evidence="1">
    <location>
        <begin position="117"/>
        <end position="128"/>
    </location>
</feature>
<name>A0A1Y2IQZ3_TRAC3</name>
<evidence type="ECO:0000313" key="2">
    <source>
        <dbReference type="EMBL" id="OSD03103.1"/>
    </source>
</evidence>
<keyword evidence="3" id="KW-1185">Reference proteome</keyword>
<reference evidence="2 3" key="1">
    <citation type="journal article" date="2015" name="Biotechnol. Biofuels">
        <title>Enhanced degradation of softwood versus hardwood by the white-rot fungus Pycnoporus coccineus.</title>
        <authorList>
            <person name="Couturier M."/>
            <person name="Navarro D."/>
            <person name="Chevret D."/>
            <person name="Henrissat B."/>
            <person name="Piumi F."/>
            <person name="Ruiz-Duenas F.J."/>
            <person name="Martinez A.T."/>
            <person name="Grigoriev I.V."/>
            <person name="Riley R."/>
            <person name="Lipzen A."/>
            <person name="Berrin J.G."/>
            <person name="Master E.R."/>
            <person name="Rosso M.N."/>
        </authorList>
    </citation>
    <scope>NUCLEOTIDE SEQUENCE [LARGE SCALE GENOMIC DNA]</scope>
    <source>
        <strain evidence="2 3">BRFM310</strain>
    </source>
</reference>
<dbReference type="AlphaFoldDB" id="A0A1Y2IQZ3"/>
<proteinExistence type="predicted"/>
<evidence type="ECO:0000256" key="1">
    <source>
        <dbReference type="SAM" id="MobiDB-lite"/>
    </source>
</evidence>
<dbReference type="EMBL" id="KZ084102">
    <property type="protein sequence ID" value="OSD03103.1"/>
    <property type="molecule type" value="Genomic_DNA"/>
</dbReference>